<dbReference type="PANTHER" id="PTHR21022:SF19">
    <property type="entry name" value="PREPHENATE DEHYDRATASE-RELATED"/>
    <property type="match status" value="1"/>
</dbReference>
<dbReference type="InterPro" id="IPR001086">
    <property type="entry name" value="Preph_deHydtase"/>
</dbReference>
<proteinExistence type="predicted"/>
<dbReference type="InterPro" id="IPR002912">
    <property type="entry name" value="ACT_dom"/>
</dbReference>
<dbReference type="CDD" id="cd13633">
    <property type="entry name" value="PBP2_Sa-PDT_like"/>
    <property type="match status" value="1"/>
</dbReference>
<dbReference type="InterPro" id="IPR008242">
    <property type="entry name" value="Chor_mutase/pphenate_deHydtase"/>
</dbReference>
<feature type="domain" description="ACT" evidence="11">
    <location>
        <begin position="205"/>
        <end position="282"/>
    </location>
</feature>
<dbReference type="PROSITE" id="PS00858">
    <property type="entry name" value="PREPHENATE_DEHYDR_2"/>
    <property type="match status" value="1"/>
</dbReference>
<reference evidence="12 13" key="1">
    <citation type="submission" date="2023-07" db="EMBL/GenBank/DDBJ databases">
        <title>Sorghum-associated microbial communities from plants grown in Nebraska, USA.</title>
        <authorList>
            <person name="Schachtman D."/>
        </authorList>
    </citation>
    <scope>NUCLEOTIDE SEQUENCE [LARGE SCALE GENOMIC DNA]</scope>
    <source>
        <strain evidence="12 13">CC482</strain>
    </source>
</reference>
<keyword evidence="13" id="KW-1185">Reference proteome</keyword>
<dbReference type="Proteomes" id="UP001229346">
    <property type="component" value="Unassembled WGS sequence"/>
</dbReference>
<dbReference type="NCBIfam" id="NF008865">
    <property type="entry name" value="PRK11898.1"/>
    <property type="match status" value="1"/>
</dbReference>
<evidence type="ECO:0000256" key="9">
    <source>
        <dbReference type="RuleBase" id="RU361254"/>
    </source>
</evidence>
<dbReference type="EC" id="4.2.1.51" evidence="2 9"/>
<dbReference type="GO" id="GO:0004664">
    <property type="term" value="F:prephenate dehydratase activity"/>
    <property type="evidence" value="ECO:0007669"/>
    <property type="project" value="UniProtKB-EC"/>
</dbReference>
<evidence type="ECO:0000313" key="13">
    <source>
        <dbReference type="Proteomes" id="UP001229346"/>
    </source>
</evidence>
<evidence type="ECO:0000256" key="4">
    <source>
        <dbReference type="ARBA" id="ARBA00022605"/>
    </source>
</evidence>
<dbReference type="Pfam" id="PF01842">
    <property type="entry name" value="ACT"/>
    <property type="match status" value="1"/>
</dbReference>
<sequence>MKTIALLPAGSVSDEAAKHFIGTENVTWDHHRLISDVFLSTVNGVSNYSVIPIENTIEGSVSLHMDWLVHEVDLPIRAEWVYPSIQNLIGRNNELIGEDGELDFTRIQKVISHPVAMAQCLQFLRSKMPQAVTEHVSSTAEAVRIVRDNPGQGIVAIGTTTAASNNGLDVLASGVTDHDNNYTRFLLVGPEAYAERQSDTVKTSILITLPEDFPGALHQVLAAFAWRKINLTRIESRPTKKKLGNYYFFIDIDMSLESVLLPSALEEIEALGCQVRILGSYPSFTYEQLAATK</sequence>
<dbReference type="RefSeq" id="WP_307200231.1">
    <property type="nucleotide sequence ID" value="NZ_JAUSSU010000001.1"/>
</dbReference>
<organism evidence="12 13">
    <name type="scientific">Paenibacillus harenae</name>
    <dbReference type="NCBI Taxonomy" id="306543"/>
    <lineage>
        <taxon>Bacteria</taxon>
        <taxon>Bacillati</taxon>
        <taxon>Bacillota</taxon>
        <taxon>Bacilli</taxon>
        <taxon>Bacillales</taxon>
        <taxon>Paenibacillaceae</taxon>
        <taxon>Paenibacillus</taxon>
    </lineage>
</organism>
<evidence type="ECO:0000256" key="5">
    <source>
        <dbReference type="ARBA" id="ARBA00023141"/>
    </source>
</evidence>
<gene>
    <name evidence="9" type="primary">pheA</name>
    <name evidence="12" type="ORF">J2T15_000247</name>
</gene>
<evidence type="ECO:0000313" key="12">
    <source>
        <dbReference type="EMBL" id="MDQ0110831.1"/>
    </source>
</evidence>
<accession>A0ABT9TVD5</accession>
<dbReference type="PIRSF" id="PIRSF001500">
    <property type="entry name" value="Chor_mut_pdt_Ppr"/>
    <property type="match status" value="1"/>
</dbReference>
<dbReference type="PROSITE" id="PS51171">
    <property type="entry name" value="PREPHENATE_DEHYDR_3"/>
    <property type="match status" value="1"/>
</dbReference>
<dbReference type="InterPro" id="IPR018528">
    <property type="entry name" value="Preph_deHydtase_CS"/>
</dbReference>
<keyword evidence="4 9" id="KW-0028">Amino-acid biosynthesis</keyword>
<dbReference type="SUPFAM" id="SSF53850">
    <property type="entry name" value="Periplasmic binding protein-like II"/>
    <property type="match status" value="1"/>
</dbReference>
<evidence type="ECO:0000256" key="1">
    <source>
        <dbReference type="ARBA" id="ARBA00004741"/>
    </source>
</evidence>
<dbReference type="EMBL" id="JAUSSU010000001">
    <property type="protein sequence ID" value="MDQ0110831.1"/>
    <property type="molecule type" value="Genomic_DNA"/>
</dbReference>
<feature type="domain" description="Prephenate dehydratase" evidence="10">
    <location>
        <begin position="2"/>
        <end position="190"/>
    </location>
</feature>
<evidence type="ECO:0000256" key="6">
    <source>
        <dbReference type="ARBA" id="ARBA00023222"/>
    </source>
</evidence>
<keyword evidence="6 9" id="KW-0584">Phenylalanine biosynthesis</keyword>
<comment type="caution">
    <text evidence="12">The sequence shown here is derived from an EMBL/GenBank/DDBJ whole genome shotgun (WGS) entry which is preliminary data.</text>
</comment>
<keyword evidence="5 9" id="KW-0057">Aromatic amino acid biosynthesis</keyword>
<dbReference type="Gene3D" id="3.30.70.260">
    <property type="match status" value="1"/>
</dbReference>
<evidence type="ECO:0000256" key="3">
    <source>
        <dbReference type="ARBA" id="ARBA00021872"/>
    </source>
</evidence>
<evidence type="ECO:0000256" key="2">
    <source>
        <dbReference type="ARBA" id="ARBA00013147"/>
    </source>
</evidence>
<comment type="pathway">
    <text evidence="1 9">Amino-acid biosynthesis; L-phenylalanine biosynthesis; phenylpyruvate from prephenate: step 1/1.</text>
</comment>
<dbReference type="CDD" id="cd04905">
    <property type="entry name" value="ACT_CM-PDT"/>
    <property type="match status" value="1"/>
</dbReference>
<name>A0ABT9TVD5_PAEHA</name>
<comment type="catalytic activity">
    <reaction evidence="8 9">
        <text>prephenate + H(+) = 3-phenylpyruvate + CO2 + H2O</text>
        <dbReference type="Rhea" id="RHEA:21648"/>
        <dbReference type="ChEBI" id="CHEBI:15377"/>
        <dbReference type="ChEBI" id="CHEBI:15378"/>
        <dbReference type="ChEBI" id="CHEBI:16526"/>
        <dbReference type="ChEBI" id="CHEBI:18005"/>
        <dbReference type="ChEBI" id="CHEBI:29934"/>
        <dbReference type="EC" id="4.2.1.51"/>
    </reaction>
</comment>
<evidence type="ECO:0000256" key="8">
    <source>
        <dbReference type="ARBA" id="ARBA00047848"/>
    </source>
</evidence>
<evidence type="ECO:0000259" key="10">
    <source>
        <dbReference type="PROSITE" id="PS51171"/>
    </source>
</evidence>
<dbReference type="Pfam" id="PF00800">
    <property type="entry name" value="PDT"/>
    <property type="match status" value="1"/>
</dbReference>
<dbReference type="Gene3D" id="3.40.190.10">
    <property type="entry name" value="Periplasmic binding protein-like II"/>
    <property type="match status" value="2"/>
</dbReference>
<evidence type="ECO:0000259" key="11">
    <source>
        <dbReference type="PROSITE" id="PS51671"/>
    </source>
</evidence>
<dbReference type="SUPFAM" id="SSF55021">
    <property type="entry name" value="ACT-like"/>
    <property type="match status" value="1"/>
</dbReference>
<dbReference type="InterPro" id="IPR045865">
    <property type="entry name" value="ACT-like_dom_sf"/>
</dbReference>
<dbReference type="PROSITE" id="PS51671">
    <property type="entry name" value="ACT"/>
    <property type="match status" value="1"/>
</dbReference>
<protein>
    <recommendedName>
        <fullName evidence="3 9">Prephenate dehydratase</fullName>
        <shortName evidence="9">PDT</shortName>
        <ecNumber evidence="2 9">4.2.1.51</ecNumber>
    </recommendedName>
</protein>
<dbReference type="PANTHER" id="PTHR21022">
    <property type="entry name" value="PREPHENATE DEHYDRATASE P PROTEIN"/>
    <property type="match status" value="1"/>
</dbReference>
<keyword evidence="7 9" id="KW-0456">Lyase</keyword>
<evidence type="ECO:0000256" key="7">
    <source>
        <dbReference type="ARBA" id="ARBA00023239"/>
    </source>
</evidence>